<proteinExistence type="predicted"/>
<comment type="caution">
    <text evidence="1">The sequence shown here is derived from an EMBL/GenBank/DDBJ whole genome shotgun (WGS) entry which is preliminary data.</text>
</comment>
<dbReference type="Proteomes" id="UP000327013">
    <property type="component" value="Unassembled WGS sequence"/>
</dbReference>
<dbReference type="EMBL" id="VIBQ01000010">
    <property type="protein sequence ID" value="KAB8338814.1"/>
    <property type="molecule type" value="Genomic_DNA"/>
</dbReference>
<reference evidence="1 2" key="1">
    <citation type="submission" date="2019-06" db="EMBL/GenBank/DDBJ databases">
        <title>A chromosomal-level reference genome of Carpinus fangiana (Coryloideae, Betulaceae).</title>
        <authorList>
            <person name="Yang X."/>
            <person name="Wang Z."/>
            <person name="Zhang L."/>
            <person name="Hao G."/>
            <person name="Liu J."/>
            <person name="Yang Y."/>
        </authorList>
    </citation>
    <scope>NUCLEOTIDE SEQUENCE [LARGE SCALE GENOMIC DNA]</scope>
    <source>
        <strain evidence="1">Cfa_2016G</strain>
        <tissue evidence="1">Leaf</tissue>
    </source>
</reference>
<name>A0A5N6KQW7_9ROSI</name>
<evidence type="ECO:0000313" key="2">
    <source>
        <dbReference type="Proteomes" id="UP000327013"/>
    </source>
</evidence>
<sequence length="162" mass="17387">MDDQIICLQLSSQENKEYQLYYADILPSQHAEDSEDSKPQRNTHLRILTLASPPQSLIEKYNIVPTSPLLSISLIRPIISTHSGGHHAEAIYTNLVAPFLAHILNGNTHTIEAPFYTTSSTSITALTAGPILTTATAGGGAVAARVCGWEDLCGGARWGDGC</sequence>
<keyword evidence="2" id="KW-1185">Reference proteome</keyword>
<dbReference type="AlphaFoldDB" id="A0A5N6KQW7"/>
<evidence type="ECO:0000313" key="1">
    <source>
        <dbReference type="EMBL" id="KAB8338814.1"/>
    </source>
</evidence>
<gene>
    <name evidence="1" type="ORF">FH972_021758</name>
</gene>
<protein>
    <submittedName>
        <fullName evidence="1">Uncharacterized protein</fullName>
    </submittedName>
</protein>
<organism evidence="1 2">
    <name type="scientific">Carpinus fangiana</name>
    <dbReference type="NCBI Taxonomy" id="176857"/>
    <lineage>
        <taxon>Eukaryota</taxon>
        <taxon>Viridiplantae</taxon>
        <taxon>Streptophyta</taxon>
        <taxon>Embryophyta</taxon>
        <taxon>Tracheophyta</taxon>
        <taxon>Spermatophyta</taxon>
        <taxon>Magnoliopsida</taxon>
        <taxon>eudicotyledons</taxon>
        <taxon>Gunneridae</taxon>
        <taxon>Pentapetalae</taxon>
        <taxon>rosids</taxon>
        <taxon>fabids</taxon>
        <taxon>Fagales</taxon>
        <taxon>Betulaceae</taxon>
        <taxon>Carpinus</taxon>
    </lineage>
</organism>
<accession>A0A5N6KQW7</accession>